<evidence type="ECO:0000256" key="5">
    <source>
        <dbReference type="ARBA" id="ARBA00023136"/>
    </source>
</evidence>
<dbReference type="Proteomes" id="UP000000269">
    <property type="component" value="Chromosome"/>
</dbReference>
<dbReference type="InterPro" id="IPR050250">
    <property type="entry name" value="Macrolide_Exporter_MacB"/>
</dbReference>
<evidence type="ECO:0000256" key="2">
    <source>
        <dbReference type="ARBA" id="ARBA00022475"/>
    </source>
</evidence>
<dbReference type="RefSeq" id="WP_012160456.1">
    <property type="nucleotide sequence ID" value="NC_009922.1"/>
</dbReference>
<keyword evidence="10" id="KW-1185">Reference proteome</keyword>
<dbReference type="eggNOG" id="COG0577">
    <property type="taxonomic scope" value="Bacteria"/>
</dbReference>
<name>A8MK17_ALKOO</name>
<feature type="transmembrane region" description="Helical" evidence="7">
    <location>
        <begin position="707"/>
        <end position="725"/>
    </location>
</feature>
<dbReference type="STRING" id="350688.Clos_2618"/>
<evidence type="ECO:0000313" key="10">
    <source>
        <dbReference type="Proteomes" id="UP000000269"/>
    </source>
</evidence>
<keyword evidence="5 7" id="KW-0472">Membrane</keyword>
<dbReference type="Pfam" id="PF02687">
    <property type="entry name" value="FtsX"/>
    <property type="match status" value="2"/>
</dbReference>
<organism evidence="9 10">
    <name type="scientific">Alkaliphilus oremlandii (strain OhILAs)</name>
    <name type="common">Clostridium oremlandii (strain OhILAs)</name>
    <dbReference type="NCBI Taxonomy" id="350688"/>
    <lineage>
        <taxon>Bacteria</taxon>
        <taxon>Bacillati</taxon>
        <taxon>Bacillota</taxon>
        <taxon>Clostridia</taxon>
        <taxon>Peptostreptococcales</taxon>
        <taxon>Natronincolaceae</taxon>
        <taxon>Alkaliphilus</taxon>
    </lineage>
</organism>
<feature type="transmembrane region" description="Helical" evidence="7">
    <location>
        <begin position="267"/>
        <end position="287"/>
    </location>
</feature>
<sequence length="785" mass="88334">MKKLDVRLLRLIKNSKGQFISISVTIVLALTIYISFSMVADNLNNSILQYYEATNFADVFVEVSKIPKTAIDQLLDIDGIEMAQGRVSADVPLRVANPKEKVTVRMVSLPKEENILNNVFTLEGEELEEHLRTTVVLGQFFDARGMALGDKIIPYIGGTEYALDVIGVVGSPEYIYLMENEQALLPAPEKFGVIYVTDEFAQSSLGFQGSYNEVVIKIDENYRNKIHSIVDAIEDELDRYGVKRIVKREDQLSHSMMMQEVESLETMASSITFLFLMVAGVIINIMLSRIVKNDRIYIGIMKALGYSNSDILSHYTKYSILIGLAGSVIGMILSIPLSVLFTNLYMVYMNIPMFKTKIYYIYFVYGIGLTSIFCILSGLIGARSVLKIFPADAMKPEAPKVGKRFWLEKVKFIWSKISFSWKMVIRNIARNKRRAVFLVLGIALTYSITMVPVFMSSVFDSLFTMQYGELQTMDYNIDFAVPMDRNALLELSKLIDIDYMEPKTEVPLELSRGWRKKAVSVIGIPRDTQLYNFKNLSGVEIKLPQEGIVLSKILAETLDVKIGDEIVIKSFMPDHEEKIVVVKDIIIQYLGSNGYMDIHMMNNVLGEKGVITGALLNANDDVVTKLQNIKNIKQIQSIEDMKNSILEFMDMIIYSMGTMMIFGGILGFAIVYNITIISISERTMEFSSLRVMGFDKKDIYKLITRENGLMALLGIALGMPLGYGMCKGMASAVSTEIYNIPVIISLKSYIITAIATVIFVAVAQLSTIRKIHKLNFMDALKNRVS</sequence>
<evidence type="ECO:0000256" key="3">
    <source>
        <dbReference type="ARBA" id="ARBA00022692"/>
    </source>
</evidence>
<feature type="domain" description="ABC3 transporter permease C-terminal" evidence="8">
    <location>
        <begin position="270"/>
        <end position="388"/>
    </location>
</feature>
<protein>
    <recommendedName>
        <fullName evidence="8">ABC3 transporter permease C-terminal domain-containing protein</fullName>
    </recommendedName>
</protein>
<comment type="subcellular location">
    <subcellularLocation>
        <location evidence="1">Cell membrane</location>
        <topology evidence="1">Multi-pass membrane protein</topology>
    </subcellularLocation>
</comment>
<comment type="similarity">
    <text evidence="6">Belongs to the ABC-4 integral membrane protein family.</text>
</comment>
<feature type="transmembrane region" description="Helical" evidence="7">
    <location>
        <begin position="359"/>
        <end position="380"/>
    </location>
</feature>
<feature type="transmembrane region" description="Helical" evidence="7">
    <location>
        <begin position="737"/>
        <end position="763"/>
    </location>
</feature>
<feature type="domain" description="ABC3 transporter permease C-terminal" evidence="8">
    <location>
        <begin position="659"/>
        <end position="775"/>
    </location>
</feature>
<dbReference type="PANTHER" id="PTHR30572:SF4">
    <property type="entry name" value="ABC TRANSPORTER PERMEASE YTRF"/>
    <property type="match status" value="1"/>
</dbReference>
<keyword evidence="3 7" id="KW-0812">Transmembrane</keyword>
<dbReference type="HOGENOM" id="CLU_005531_2_0_9"/>
<feature type="transmembrane region" description="Helical" evidence="7">
    <location>
        <begin position="20"/>
        <end position="40"/>
    </location>
</feature>
<feature type="transmembrane region" description="Helical" evidence="7">
    <location>
        <begin position="651"/>
        <end position="674"/>
    </location>
</feature>
<gene>
    <name evidence="9" type="ordered locus">Clos_2618</name>
</gene>
<evidence type="ECO:0000313" key="9">
    <source>
        <dbReference type="EMBL" id="ABW20149.1"/>
    </source>
</evidence>
<dbReference type="GO" id="GO:0022857">
    <property type="term" value="F:transmembrane transporter activity"/>
    <property type="evidence" value="ECO:0007669"/>
    <property type="project" value="TreeGrafter"/>
</dbReference>
<keyword evidence="4 7" id="KW-1133">Transmembrane helix</keyword>
<reference evidence="10" key="1">
    <citation type="submission" date="2007-10" db="EMBL/GenBank/DDBJ databases">
        <title>Complete genome of Alkaliphilus oremlandii OhILAs.</title>
        <authorList>
            <person name="Copeland A."/>
            <person name="Lucas S."/>
            <person name="Lapidus A."/>
            <person name="Barry K."/>
            <person name="Detter J.C."/>
            <person name="Glavina del Rio T."/>
            <person name="Hammon N."/>
            <person name="Israni S."/>
            <person name="Dalin E."/>
            <person name="Tice H."/>
            <person name="Pitluck S."/>
            <person name="Chain P."/>
            <person name="Malfatti S."/>
            <person name="Shin M."/>
            <person name="Vergez L."/>
            <person name="Schmutz J."/>
            <person name="Larimer F."/>
            <person name="Land M."/>
            <person name="Hauser L."/>
            <person name="Kyrpides N."/>
            <person name="Mikhailova N."/>
            <person name="Stolz J.F."/>
            <person name="Dawson A."/>
            <person name="Fisher E."/>
            <person name="Crable B."/>
            <person name="Perera E."/>
            <person name="Lisak J."/>
            <person name="Ranganathan M."/>
            <person name="Basu P."/>
            <person name="Richardson P."/>
        </authorList>
    </citation>
    <scope>NUCLEOTIDE SEQUENCE [LARGE SCALE GENOMIC DNA]</scope>
    <source>
        <strain evidence="10">OhILAs</strain>
    </source>
</reference>
<dbReference type="InterPro" id="IPR003838">
    <property type="entry name" value="ABC3_permease_C"/>
</dbReference>
<evidence type="ECO:0000259" key="8">
    <source>
        <dbReference type="Pfam" id="PF02687"/>
    </source>
</evidence>
<evidence type="ECO:0000256" key="4">
    <source>
        <dbReference type="ARBA" id="ARBA00022989"/>
    </source>
</evidence>
<evidence type="ECO:0000256" key="1">
    <source>
        <dbReference type="ARBA" id="ARBA00004651"/>
    </source>
</evidence>
<dbReference type="PANTHER" id="PTHR30572">
    <property type="entry name" value="MEMBRANE COMPONENT OF TRANSPORTER-RELATED"/>
    <property type="match status" value="1"/>
</dbReference>
<feature type="transmembrane region" description="Helical" evidence="7">
    <location>
        <begin position="435"/>
        <end position="455"/>
    </location>
</feature>
<dbReference type="EMBL" id="CP000853">
    <property type="protein sequence ID" value="ABW20149.1"/>
    <property type="molecule type" value="Genomic_DNA"/>
</dbReference>
<evidence type="ECO:0000256" key="7">
    <source>
        <dbReference type="SAM" id="Phobius"/>
    </source>
</evidence>
<feature type="transmembrane region" description="Helical" evidence="7">
    <location>
        <begin position="318"/>
        <end position="339"/>
    </location>
</feature>
<proteinExistence type="inferred from homology"/>
<dbReference type="AlphaFoldDB" id="A8MK17"/>
<dbReference type="OrthoDB" id="5137249at2"/>
<accession>A8MK17</accession>
<dbReference type="KEGG" id="aoe:Clos_2618"/>
<dbReference type="GO" id="GO:0005886">
    <property type="term" value="C:plasma membrane"/>
    <property type="evidence" value="ECO:0007669"/>
    <property type="project" value="UniProtKB-SubCell"/>
</dbReference>
<keyword evidence="2" id="KW-1003">Cell membrane</keyword>
<evidence type="ECO:0000256" key="6">
    <source>
        <dbReference type="ARBA" id="ARBA00038076"/>
    </source>
</evidence>